<dbReference type="STRING" id="357750.A0A2S6CFP1"/>
<dbReference type="Pfam" id="PF10250">
    <property type="entry name" value="O-FucT"/>
    <property type="match status" value="1"/>
</dbReference>
<dbReference type="GO" id="GO:0016740">
    <property type="term" value="F:transferase activity"/>
    <property type="evidence" value="ECO:0007669"/>
    <property type="project" value="UniProtKB-KW"/>
</dbReference>
<comment type="caution">
    <text evidence="4">The sequence shown here is derived from an EMBL/GenBank/DDBJ whole genome shotgun (WGS) entry which is preliminary data.</text>
</comment>
<organism evidence="4 5">
    <name type="scientific">Cercospora berteroae</name>
    <dbReference type="NCBI Taxonomy" id="357750"/>
    <lineage>
        <taxon>Eukaryota</taxon>
        <taxon>Fungi</taxon>
        <taxon>Dikarya</taxon>
        <taxon>Ascomycota</taxon>
        <taxon>Pezizomycotina</taxon>
        <taxon>Dothideomycetes</taxon>
        <taxon>Dothideomycetidae</taxon>
        <taxon>Mycosphaerellales</taxon>
        <taxon>Mycosphaerellaceae</taxon>
        <taxon>Cercospora</taxon>
    </lineage>
</organism>
<dbReference type="Proteomes" id="UP000237631">
    <property type="component" value="Unassembled WGS sequence"/>
</dbReference>
<dbReference type="InterPro" id="IPR019378">
    <property type="entry name" value="GDP-Fuc_O-FucTrfase"/>
</dbReference>
<keyword evidence="5" id="KW-1185">Reference proteome</keyword>
<reference evidence="5" key="1">
    <citation type="journal article" date="2017" name="bioRxiv">
        <title>Conservation of a gene cluster reveals novel cercosporin biosynthetic mechanisms and extends production to the genus Colletotrichum.</title>
        <authorList>
            <person name="de Jonge R."/>
            <person name="Ebert M.K."/>
            <person name="Huitt-Roehl C.R."/>
            <person name="Pal P."/>
            <person name="Suttle J.C."/>
            <person name="Spanner R.E."/>
            <person name="Neubauer J.D."/>
            <person name="Jurick W.M.II."/>
            <person name="Stott K.A."/>
            <person name="Secor G.A."/>
            <person name="Thomma B.P.H.J."/>
            <person name="Van de Peer Y."/>
            <person name="Townsend C.A."/>
            <person name="Bolton M.D."/>
        </authorList>
    </citation>
    <scope>NUCLEOTIDE SEQUENCE [LARGE SCALE GENOMIC DNA]</scope>
    <source>
        <strain evidence="5">CBS538.71</strain>
    </source>
</reference>
<evidence type="ECO:0000256" key="1">
    <source>
        <dbReference type="ARBA" id="ARBA00022679"/>
    </source>
</evidence>
<evidence type="ECO:0000256" key="2">
    <source>
        <dbReference type="ARBA" id="ARBA00023253"/>
    </source>
</evidence>
<dbReference type="CDD" id="cd11296">
    <property type="entry name" value="O-FucT_like"/>
    <property type="match status" value="1"/>
</dbReference>
<dbReference type="EMBL" id="PNEN01000454">
    <property type="protein sequence ID" value="PPJ58538.1"/>
    <property type="molecule type" value="Genomic_DNA"/>
</dbReference>
<accession>A0A2S6CFP1</accession>
<gene>
    <name evidence="4" type="ORF">CBER1_07159</name>
</gene>
<dbReference type="GO" id="GO:0006004">
    <property type="term" value="P:fucose metabolic process"/>
    <property type="evidence" value="ECO:0007669"/>
    <property type="project" value="UniProtKB-KW"/>
</dbReference>
<keyword evidence="2" id="KW-0294">Fucose metabolism</keyword>
<evidence type="ECO:0000256" key="3">
    <source>
        <dbReference type="ARBA" id="ARBA00023277"/>
    </source>
</evidence>
<name>A0A2S6CFP1_9PEZI</name>
<keyword evidence="3" id="KW-0119">Carbohydrate metabolism</keyword>
<protein>
    <recommendedName>
        <fullName evidence="6">Alternative oxidase</fullName>
    </recommendedName>
</protein>
<proteinExistence type="predicted"/>
<keyword evidence="1" id="KW-0808">Transferase</keyword>
<sequence length="480" mass="54139">MIQMTRLNTSSPRTLAATIFLTLLPLYFLSYQYRNRHPYGGSTFDKPQSHSTSSFTSSSQLSASESFIQNWLSTHLIDPFKPAPLAAYCNSSSITWHPNLVFNLHDANGGIGNARGNILDFLFTAIEMGASIILPSMASRQEDNLSNVWGGRQEFSAMFDEAWLVNMLGKTCPEMKVYKIEEGMTMVPAVEGVWTSRTRRVDEEFGNTARKGWEALEGWLSGNEDFKKRYGGVEMLQRAGEEEVVVVNLGRTLWDVDTRSLPRGLRRNFGQLVKAGAMYRGLAALVVWRLVEKFGLELDPSEAVPKAQFYGAHLRTADDAKNAGWMNVEGMNATAQMEEYIGHAQEHKLRVIYVASGNVEDVERLKQKAAAQDPPIDVVSKTDLLPANEASTLSEFSWDQKALVDWEVLKRCSVFGGIVKSSFAYNIAMTRNQYLEDRNIVNEPWAVLHSEHNMAFDDGLSRIFGRDEWRERRIPRGMWP</sequence>
<evidence type="ECO:0000313" key="4">
    <source>
        <dbReference type="EMBL" id="PPJ58538.1"/>
    </source>
</evidence>
<dbReference type="Gene3D" id="3.40.50.11350">
    <property type="match status" value="1"/>
</dbReference>
<evidence type="ECO:0000313" key="5">
    <source>
        <dbReference type="Proteomes" id="UP000237631"/>
    </source>
</evidence>
<evidence type="ECO:0008006" key="6">
    <source>
        <dbReference type="Google" id="ProtNLM"/>
    </source>
</evidence>
<dbReference type="AlphaFoldDB" id="A0A2S6CFP1"/>
<dbReference type="OrthoDB" id="20368at2759"/>